<protein>
    <submittedName>
        <fullName evidence="2">4991_t:CDS:1</fullName>
    </submittedName>
</protein>
<feature type="transmembrane region" description="Helical" evidence="1">
    <location>
        <begin position="136"/>
        <end position="158"/>
    </location>
</feature>
<keyword evidence="1" id="KW-0472">Membrane</keyword>
<reference evidence="2" key="1">
    <citation type="submission" date="2021-06" db="EMBL/GenBank/DDBJ databases">
        <authorList>
            <person name="Kallberg Y."/>
            <person name="Tangrot J."/>
            <person name="Rosling A."/>
        </authorList>
    </citation>
    <scope>NUCLEOTIDE SEQUENCE</scope>
    <source>
        <strain evidence="2">UK204</strain>
    </source>
</reference>
<evidence type="ECO:0000313" key="3">
    <source>
        <dbReference type="Proteomes" id="UP000789570"/>
    </source>
</evidence>
<accession>A0A9N9HUP3</accession>
<keyword evidence="3" id="KW-1185">Reference proteome</keyword>
<keyword evidence="1" id="KW-1133">Transmembrane helix</keyword>
<organism evidence="2 3">
    <name type="scientific">Funneliformis caledonium</name>
    <dbReference type="NCBI Taxonomy" id="1117310"/>
    <lineage>
        <taxon>Eukaryota</taxon>
        <taxon>Fungi</taxon>
        <taxon>Fungi incertae sedis</taxon>
        <taxon>Mucoromycota</taxon>
        <taxon>Glomeromycotina</taxon>
        <taxon>Glomeromycetes</taxon>
        <taxon>Glomerales</taxon>
        <taxon>Glomeraceae</taxon>
        <taxon>Funneliformis</taxon>
    </lineage>
</organism>
<sequence>MEEPTGEYTFQYMKDHPGVLYDEIKKEYNKMQQEWRQNEKPYVPYLTIIQNSGSDSSEYPAGTPFVHRMKEYTWDAKKFWDIQIKAEYEDERTKFWEDILSLSQQNSLFSQEDFQMNRETLRLILFDGDDKFEKSIGMASSVFSLALMGKLAIFFLLYRKTLFQPDR</sequence>
<keyword evidence="1" id="KW-0812">Transmembrane</keyword>
<dbReference type="AlphaFoldDB" id="A0A9N9HUP3"/>
<gene>
    <name evidence="2" type="ORF">FCALED_LOCUS13714</name>
</gene>
<dbReference type="Proteomes" id="UP000789570">
    <property type="component" value="Unassembled WGS sequence"/>
</dbReference>
<evidence type="ECO:0000313" key="2">
    <source>
        <dbReference type="EMBL" id="CAG8706285.1"/>
    </source>
</evidence>
<evidence type="ECO:0000256" key="1">
    <source>
        <dbReference type="SAM" id="Phobius"/>
    </source>
</evidence>
<comment type="caution">
    <text evidence="2">The sequence shown here is derived from an EMBL/GenBank/DDBJ whole genome shotgun (WGS) entry which is preliminary data.</text>
</comment>
<dbReference type="OrthoDB" id="2329069at2759"/>
<proteinExistence type="predicted"/>
<feature type="non-terminal residue" evidence="2">
    <location>
        <position position="1"/>
    </location>
</feature>
<name>A0A9N9HUP3_9GLOM</name>
<dbReference type="EMBL" id="CAJVPQ010008379">
    <property type="protein sequence ID" value="CAG8706285.1"/>
    <property type="molecule type" value="Genomic_DNA"/>
</dbReference>